<feature type="non-terminal residue" evidence="2">
    <location>
        <position position="137"/>
    </location>
</feature>
<reference evidence="2 3" key="1">
    <citation type="submission" date="2021-06" db="EMBL/GenBank/DDBJ databases">
        <authorList>
            <person name="Palmer J.M."/>
        </authorList>
    </citation>
    <scope>NUCLEOTIDE SEQUENCE [LARGE SCALE GENOMIC DNA]</scope>
    <source>
        <strain evidence="2 3">AS_MEX2019</strain>
        <tissue evidence="2">Muscle</tissue>
    </source>
</reference>
<feature type="compositionally biased region" description="Basic residues" evidence="1">
    <location>
        <begin position="1"/>
        <end position="11"/>
    </location>
</feature>
<dbReference type="Proteomes" id="UP001469553">
    <property type="component" value="Unassembled WGS sequence"/>
</dbReference>
<evidence type="ECO:0000256" key="1">
    <source>
        <dbReference type="SAM" id="MobiDB-lite"/>
    </source>
</evidence>
<dbReference type="EMBL" id="JAHRIP010091815">
    <property type="protein sequence ID" value="MEQ2317020.1"/>
    <property type="molecule type" value="Genomic_DNA"/>
</dbReference>
<sequence>DGSGLKKKRGGGSRVHDRIKEKTVTSHPSRRGKDEEPLVDCIHKEETHLLGHRTSVGFFFTCAGCGGVFDQQINPLIFSYQTDFQLSSSSGNGLVEQKFACELLSLQKCASYTLSWDRRKWRRDSVSQPVYTSSDVR</sequence>
<evidence type="ECO:0000313" key="2">
    <source>
        <dbReference type="EMBL" id="MEQ2317020.1"/>
    </source>
</evidence>
<protein>
    <submittedName>
        <fullName evidence="2">Uncharacterized protein</fullName>
    </submittedName>
</protein>
<organism evidence="2 3">
    <name type="scientific">Ameca splendens</name>
    <dbReference type="NCBI Taxonomy" id="208324"/>
    <lineage>
        <taxon>Eukaryota</taxon>
        <taxon>Metazoa</taxon>
        <taxon>Chordata</taxon>
        <taxon>Craniata</taxon>
        <taxon>Vertebrata</taxon>
        <taxon>Euteleostomi</taxon>
        <taxon>Actinopterygii</taxon>
        <taxon>Neopterygii</taxon>
        <taxon>Teleostei</taxon>
        <taxon>Neoteleostei</taxon>
        <taxon>Acanthomorphata</taxon>
        <taxon>Ovalentaria</taxon>
        <taxon>Atherinomorphae</taxon>
        <taxon>Cyprinodontiformes</taxon>
        <taxon>Goodeidae</taxon>
        <taxon>Ameca</taxon>
    </lineage>
</organism>
<feature type="compositionally biased region" description="Basic and acidic residues" evidence="1">
    <location>
        <begin position="14"/>
        <end position="24"/>
    </location>
</feature>
<gene>
    <name evidence="2" type="ORF">AMECASPLE_038525</name>
</gene>
<keyword evidence="3" id="KW-1185">Reference proteome</keyword>
<comment type="caution">
    <text evidence="2">The sequence shown here is derived from an EMBL/GenBank/DDBJ whole genome shotgun (WGS) entry which is preliminary data.</text>
</comment>
<evidence type="ECO:0000313" key="3">
    <source>
        <dbReference type="Proteomes" id="UP001469553"/>
    </source>
</evidence>
<feature type="region of interest" description="Disordered" evidence="1">
    <location>
        <begin position="1"/>
        <end position="36"/>
    </location>
</feature>
<feature type="non-terminal residue" evidence="2">
    <location>
        <position position="1"/>
    </location>
</feature>
<name>A0ABV1AF89_9TELE</name>
<accession>A0ABV1AF89</accession>
<proteinExistence type="predicted"/>